<feature type="compositionally biased region" description="Basic and acidic residues" evidence="1">
    <location>
        <begin position="10"/>
        <end position="28"/>
    </location>
</feature>
<feature type="region of interest" description="Disordered" evidence="1">
    <location>
        <begin position="1332"/>
        <end position="1389"/>
    </location>
</feature>
<feature type="compositionally biased region" description="Polar residues" evidence="1">
    <location>
        <begin position="236"/>
        <end position="250"/>
    </location>
</feature>
<feature type="compositionally biased region" description="Basic and acidic residues" evidence="1">
    <location>
        <begin position="447"/>
        <end position="463"/>
    </location>
</feature>
<feature type="compositionally biased region" description="Polar residues" evidence="1">
    <location>
        <begin position="975"/>
        <end position="988"/>
    </location>
</feature>
<evidence type="ECO:0000313" key="2">
    <source>
        <dbReference type="EMBL" id="KAF9792889.1"/>
    </source>
</evidence>
<comment type="caution">
    <text evidence="2">The sequence shown here is derived from an EMBL/GenBank/DDBJ whole genome shotgun (WGS) entry which is preliminary data.</text>
</comment>
<feature type="compositionally biased region" description="Polar residues" evidence="1">
    <location>
        <begin position="908"/>
        <end position="921"/>
    </location>
</feature>
<feature type="compositionally biased region" description="Polar residues" evidence="1">
    <location>
        <begin position="655"/>
        <end position="664"/>
    </location>
</feature>
<reference evidence="2" key="1">
    <citation type="journal article" date="2020" name="Nat. Commun.">
        <title>Large-scale genome sequencing of mycorrhizal fungi provides insights into the early evolution of symbiotic traits.</title>
        <authorList>
            <person name="Miyauchi S."/>
            <person name="Kiss E."/>
            <person name="Kuo A."/>
            <person name="Drula E."/>
            <person name="Kohler A."/>
            <person name="Sanchez-Garcia M."/>
            <person name="Morin E."/>
            <person name="Andreopoulos B."/>
            <person name="Barry K.W."/>
            <person name="Bonito G."/>
            <person name="Buee M."/>
            <person name="Carver A."/>
            <person name="Chen C."/>
            <person name="Cichocki N."/>
            <person name="Clum A."/>
            <person name="Culley D."/>
            <person name="Crous P.W."/>
            <person name="Fauchery L."/>
            <person name="Girlanda M."/>
            <person name="Hayes R.D."/>
            <person name="Keri Z."/>
            <person name="LaButti K."/>
            <person name="Lipzen A."/>
            <person name="Lombard V."/>
            <person name="Magnuson J."/>
            <person name="Maillard F."/>
            <person name="Murat C."/>
            <person name="Nolan M."/>
            <person name="Ohm R.A."/>
            <person name="Pangilinan J."/>
            <person name="Pereira M.F."/>
            <person name="Perotto S."/>
            <person name="Peter M."/>
            <person name="Pfister S."/>
            <person name="Riley R."/>
            <person name="Sitrit Y."/>
            <person name="Stielow J.B."/>
            <person name="Szollosi G."/>
            <person name="Zifcakova L."/>
            <person name="Stursova M."/>
            <person name="Spatafora J.W."/>
            <person name="Tedersoo L."/>
            <person name="Vaario L.M."/>
            <person name="Yamada A."/>
            <person name="Yan M."/>
            <person name="Wang P."/>
            <person name="Xu J."/>
            <person name="Bruns T."/>
            <person name="Baldrian P."/>
            <person name="Vilgalys R."/>
            <person name="Dunand C."/>
            <person name="Henrissat B."/>
            <person name="Grigoriev I.V."/>
            <person name="Hibbett D."/>
            <person name="Nagy L.G."/>
            <person name="Martin F.M."/>
        </authorList>
    </citation>
    <scope>NUCLEOTIDE SEQUENCE</scope>
    <source>
        <strain evidence="2">UH-Tt-Lm1</strain>
    </source>
</reference>
<feature type="compositionally biased region" description="Polar residues" evidence="1">
    <location>
        <begin position="1702"/>
        <end position="1714"/>
    </location>
</feature>
<feature type="region of interest" description="Disordered" evidence="1">
    <location>
        <begin position="138"/>
        <end position="164"/>
    </location>
</feature>
<evidence type="ECO:0000256" key="1">
    <source>
        <dbReference type="SAM" id="MobiDB-lite"/>
    </source>
</evidence>
<feature type="compositionally biased region" description="Low complexity" evidence="1">
    <location>
        <begin position="626"/>
        <end position="643"/>
    </location>
</feature>
<feature type="region of interest" description="Disordered" evidence="1">
    <location>
        <begin position="1037"/>
        <end position="1062"/>
    </location>
</feature>
<feature type="compositionally biased region" description="Polar residues" evidence="1">
    <location>
        <begin position="1135"/>
        <end position="1147"/>
    </location>
</feature>
<name>A0A9P6HQP6_9AGAM</name>
<feature type="compositionally biased region" description="Polar residues" evidence="1">
    <location>
        <begin position="183"/>
        <end position="201"/>
    </location>
</feature>
<gene>
    <name evidence="2" type="ORF">BJ322DRAFT_82487</name>
</gene>
<dbReference type="OrthoDB" id="3259825at2759"/>
<feature type="compositionally biased region" description="Polar residues" evidence="1">
    <location>
        <begin position="1332"/>
        <end position="1343"/>
    </location>
</feature>
<feature type="region of interest" description="Disordered" evidence="1">
    <location>
        <begin position="351"/>
        <end position="688"/>
    </location>
</feature>
<accession>A0A9P6HQP6</accession>
<feature type="compositionally biased region" description="Polar residues" evidence="1">
    <location>
        <begin position="546"/>
        <end position="569"/>
    </location>
</feature>
<feature type="compositionally biased region" description="Polar residues" evidence="1">
    <location>
        <begin position="219"/>
        <end position="229"/>
    </location>
</feature>
<feature type="compositionally biased region" description="Polar residues" evidence="1">
    <location>
        <begin position="1521"/>
        <end position="1535"/>
    </location>
</feature>
<feature type="region of interest" description="Disordered" evidence="1">
    <location>
        <begin position="800"/>
        <end position="830"/>
    </location>
</feature>
<feature type="region of interest" description="Disordered" evidence="1">
    <location>
        <begin position="1401"/>
        <end position="1543"/>
    </location>
</feature>
<feature type="region of interest" description="Disordered" evidence="1">
    <location>
        <begin position="975"/>
        <end position="994"/>
    </location>
</feature>
<feature type="region of interest" description="Disordered" evidence="1">
    <location>
        <begin position="1114"/>
        <end position="1303"/>
    </location>
</feature>
<feature type="compositionally biased region" description="Low complexity" evidence="1">
    <location>
        <begin position="487"/>
        <end position="510"/>
    </location>
</feature>
<proteinExistence type="predicted"/>
<feature type="compositionally biased region" description="Low complexity" evidence="1">
    <location>
        <begin position="1091"/>
        <end position="1102"/>
    </location>
</feature>
<feature type="region of interest" description="Disordered" evidence="1">
    <location>
        <begin position="183"/>
        <end position="250"/>
    </location>
</feature>
<feature type="region of interest" description="Disordered" evidence="1">
    <location>
        <begin position="1083"/>
        <end position="1102"/>
    </location>
</feature>
<feature type="compositionally biased region" description="Basic and acidic residues" evidence="1">
    <location>
        <begin position="592"/>
        <end position="604"/>
    </location>
</feature>
<feature type="compositionally biased region" description="Low complexity" evidence="1">
    <location>
        <begin position="528"/>
        <end position="538"/>
    </location>
</feature>
<feature type="compositionally biased region" description="Polar residues" evidence="1">
    <location>
        <begin position="1427"/>
        <end position="1443"/>
    </location>
</feature>
<feature type="compositionally biased region" description="Polar residues" evidence="1">
    <location>
        <begin position="1278"/>
        <end position="1295"/>
    </location>
</feature>
<feature type="compositionally biased region" description="Polar residues" evidence="1">
    <location>
        <begin position="396"/>
        <end position="445"/>
    </location>
</feature>
<reference evidence="2" key="2">
    <citation type="submission" date="2020-11" db="EMBL/GenBank/DDBJ databases">
        <authorList>
            <consortium name="DOE Joint Genome Institute"/>
            <person name="Kuo A."/>
            <person name="Miyauchi S."/>
            <person name="Kiss E."/>
            <person name="Drula E."/>
            <person name="Kohler A."/>
            <person name="Sanchez-Garcia M."/>
            <person name="Andreopoulos B."/>
            <person name="Barry K.W."/>
            <person name="Bonito G."/>
            <person name="Buee M."/>
            <person name="Carver A."/>
            <person name="Chen C."/>
            <person name="Cichocki N."/>
            <person name="Clum A."/>
            <person name="Culley D."/>
            <person name="Crous P.W."/>
            <person name="Fauchery L."/>
            <person name="Girlanda M."/>
            <person name="Hayes R."/>
            <person name="Keri Z."/>
            <person name="Labutti K."/>
            <person name="Lipzen A."/>
            <person name="Lombard V."/>
            <person name="Magnuson J."/>
            <person name="Maillard F."/>
            <person name="Morin E."/>
            <person name="Murat C."/>
            <person name="Nolan M."/>
            <person name="Ohm R."/>
            <person name="Pangilinan J."/>
            <person name="Pereira M."/>
            <person name="Perotto S."/>
            <person name="Peter M."/>
            <person name="Riley R."/>
            <person name="Sitrit Y."/>
            <person name="Stielow B."/>
            <person name="Szollosi G."/>
            <person name="Zifcakova L."/>
            <person name="Stursova M."/>
            <person name="Spatafora J.W."/>
            <person name="Tedersoo L."/>
            <person name="Vaario L.-M."/>
            <person name="Yamada A."/>
            <person name="Yan M."/>
            <person name="Wang P."/>
            <person name="Xu J."/>
            <person name="Bruns T."/>
            <person name="Baldrian P."/>
            <person name="Vilgalys R."/>
            <person name="Henrissat B."/>
            <person name="Grigoriev I.V."/>
            <person name="Hibbett D."/>
            <person name="Nagy L.G."/>
            <person name="Martin F.M."/>
        </authorList>
    </citation>
    <scope>NUCLEOTIDE SEQUENCE</scope>
    <source>
        <strain evidence="2">UH-Tt-Lm1</strain>
    </source>
</reference>
<sequence>MHRFRKKSETRRSANPEASRLIDTDHSEPLPSLLPASDFRTSLILPGLARRFTVLRSEDGELLGLEHLKARFAEQRARGAPNQVSEEEESMILEALGRTHVRTTAAEQQDELLSDSCISPRQSSTNSLDTSTSSFMGNIVGNVSPTPAPKNAKRPQKRYSNNLFGSGKFRDDVYIRTIRGSSGRSALSNAGSDTSFPSRTLRTQDHFLRPGSPDEADSSGMSAPSSPNVYTDRESLSTSQSAFLDSSPNTSTEIRLSDAFHPDLLNRASLALEEVIREIEEEAEEPGVDDDIVLLRSPAADQRQQPVNDEPNSEQQYDEGVFTVTALSNDDEVMDQPSAQSSALIYEASKRMSPTPRIPGYVPGMQRPMTPHDIPESEEQISATPRARSPRLPLNGSYNSAMNGTNSSLARRDSNASTAKQPSRTGTPLSTSPGGFLSRSLNGRYTPTEERQGSDPFDSDRNSSKRRPASPLSTTSFQSMTANPNESPSTSSRPDTPSSIAILQSSQQQSVTSAPSFRPTHARHGSGHSRSGSISSLSEYLHNPNFKPNPTTTSATTKPDVTRTITRNVRSPVHTDSPYIETGRSIAQGRSPGDKERVDDHERAPSVISGMDLGSPFSFSRTLRSPTPNGNIPPTTTNPGMGNHQETVGKRAKSPSFSIEQPNITSTSTTTTKMGKHQRHESGSSFVLSLGPATQPLVLTPFLNSSRSSFGSEGSSYHSIDEENGNKDRVKALFAKIEGEPPEWHDFTDPRIDGSGVSGGLEVSFRSLLKEEELVKQISGLNRDDFVAVQERLLDVAQSRAERGERDKAGSVMKKRRPSTSQSFYTSGATTNARVGSPSLVYTRSASPSAANVLSSVSAAGPATTTNTVTTIVEAPSQPAQFQAQKPKANALLDSVLDSIESPRVGSVSLTPQSSVQSQGSDIPESPAVLQGLDSPTRRNRDLANALFGPQDSVDGPPPPVLHIPTTPPLNISRSVSSEGTVTSNASTPHLLRTPETPSARLFMGPLSSPNLTVPDDDELAKQVLAKVEAATMALRKSPSNPKFPDGVGPPIPTAKRKVDRDQISSPKLLSASMSVDTIALQPTTPIDRPSSGSGSNLSGTLKLGQRFRKLRGTLRAKPLPTGEEVHPYPMEFSPSKSNSPATSPNLAHQPLVHPGDASFSSTEHSGSVSITSVTTVTVEPQAPPAPAQSSPGPGFKGFMARFRKNKDKDKNGDSNLLTTKSVNGSVRSAGFPGTNDGSLHIPSDHSPSQTQSAPPTRLSFTGRRRNSTQAKKRSEDFSQTLASVSTNIPPTSDQELGEEDENQVALRQLWDAASQLKLDSAALNNLVARSPSNVSKTSTWSRAMTRASLVPSRKSKPIDRLPEEGQPSSRPSFSEGRSSLEGLQRVSSKVAGPVIRKLSIKKQSNSVRRKDEVPAQPTGTARLRPQRSQQGTPQPQTHGYQTPPQPEEKANLRNTIVRRTIIVPSETKGLPPEIQTLLRKGSTKRRRSASAASTHSFQDRAPTPPPPKSGPGVNGKRFSTDVSVNPMPGSSSSHNHLEVPGAQEKVNSAYDSLYEMYAEDSRAPSVTQQRDEVDGAFPAESGPAIEVIELANGETIWSIVNGLRGDDNESFYGDRASFASEYSLRDGPNEGVQLHFKEHARSGSKGSTSSFMSSKRPGMVNRPETKVFLSSSAQIGRLIENLSKGADSGSFNILPHRHSHATSQSFGSSSEAQWTVEERLEQLLGSMN</sequence>
<feature type="compositionally biased region" description="Low complexity" evidence="1">
    <location>
        <begin position="1368"/>
        <end position="1380"/>
    </location>
</feature>
<feature type="compositionally biased region" description="Polar residues" evidence="1">
    <location>
        <begin position="1214"/>
        <end position="1227"/>
    </location>
</feature>
<dbReference type="Proteomes" id="UP000736335">
    <property type="component" value="Unassembled WGS sequence"/>
</dbReference>
<feature type="compositionally biased region" description="Basic and acidic residues" evidence="1">
    <location>
        <begin position="800"/>
        <end position="809"/>
    </location>
</feature>
<feature type="compositionally biased region" description="Polar residues" evidence="1">
    <location>
        <begin position="1246"/>
        <end position="1255"/>
    </location>
</feature>
<organism evidence="2 3">
    <name type="scientific">Thelephora terrestris</name>
    <dbReference type="NCBI Taxonomy" id="56493"/>
    <lineage>
        <taxon>Eukaryota</taxon>
        <taxon>Fungi</taxon>
        <taxon>Dikarya</taxon>
        <taxon>Basidiomycota</taxon>
        <taxon>Agaricomycotina</taxon>
        <taxon>Agaricomycetes</taxon>
        <taxon>Thelephorales</taxon>
        <taxon>Thelephoraceae</taxon>
        <taxon>Thelephora</taxon>
    </lineage>
</organism>
<dbReference type="EMBL" id="WIUZ02000001">
    <property type="protein sequence ID" value="KAF9792889.1"/>
    <property type="molecule type" value="Genomic_DNA"/>
</dbReference>
<keyword evidence="3" id="KW-1185">Reference proteome</keyword>
<evidence type="ECO:0000313" key="3">
    <source>
        <dbReference type="Proteomes" id="UP000736335"/>
    </source>
</evidence>
<feature type="region of interest" description="Disordered" evidence="1">
    <location>
        <begin position="1"/>
        <end position="33"/>
    </location>
</feature>
<feature type="compositionally biased region" description="Low complexity" evidence="1">
    <location>
        <begin position="1166"/>
        <end position="1181"/>
    </location>
</feature>
<feature type="compositionally biased region" description="Polar residues" evidence="1">
    <location>
        <begin position="819"/>
        <end position="830"/>
    </location>
</feature>
<feature type="region of interest" description="Disordered" evidence="1">
    <location>
        <begin position="906"/>
        <end position="936"/>
    </location>
</feature>
<protein>
    <submittedName>
        <fullName evidence="2">Uncharacterized protein</fullName>
    </submittedName>
</protein>
<feature type="compositionally biased region" description="Polar residues" evidence="1">
    <location>
        <begin position="471"/>
        <end position="486"/>
    </location>
</feature>
<feature type="region of interest" description="Disordered" evidence="1">
    <location>
        <begin position="1694"/>
        <end position="1714"/>
    </location>
</feature>